<dbReference type="EMBL" id="QFQP01000028">
    <property type="protein sequence ID" value="PZR07907.1"/>
    <property type="molecule type" value="Genomic_DNA"/>
</dbReference>
<comment type="caution">
    <text evidence="1">The sequence shown here is derived from an EMBL/GenBank/DDBJ whole genome shotgun (WGS) entry which is preliminary data.</text>
</comment>
<sequence>MHFMLSVVLAATAGSPGALGNEELAAVVVKKQATWEQCFEFKRADDPLFLTTLQVRLTIAANGEVTGATVENDQVGGDVGACIVDGVKQLRFPARLVPTESPYVFRFKPPNQKASYEKSQVLYRVFSSMMVNCRATPNGSFLDTTITVEPDGQVSSMVTHQTDLDAATAKCVVERAEGMTLPAYKAPVMREMKLNLKFVR</sequence>
<dbReference type="InterPro" id="IPR049806">
    <property type="entry name" value="MasK-like_C"/>
</dbReference>
<reference evidence="1 2" key="1">
    <citation type="submission" date="2017-08" db="EMBL/GenBank/DDBJ databases">
        <title>Infants hospitalized years apart are colonized by the same room-sourced microbial strains.</title>
        <authorList>
            <person name="Brooks B."/>
            <person name="Olm M.R."/>
            <person name="Firek B.A."/>
            <person name="Baker R."/>
            <person name="Thomas B.C."/>
            <person name="Morowitz M.J."/>
            <person name="Banfield J.F."/>
        </authorList>
    </citation>
    <scope>NUCLEOTIDE SEQUENCE [LARGE SCALE GENOMIC DNA]</scope>
    <source>
        <strain evidence="1">S2_003_000_R2_14</strain>
    </source>
</reference>
<evidence type="ECO:0000313" key="2">
    <source>
        <dbReference type="Proteomes" id="UP000249061"/>
    </source>
</evidence>
<dbReference type="AlphaFoldDB" id="A0A2W5T1I1"/>
<organism evidence="1 2">
    <name type="scientific">Archangium gephyra</name>
    <dbReference type="NCBI Taxonomy" id="48"/>
    <lineage>
        <taxon>Bacteria</taxon>
        <taxon>Pseudomonadati</taxon>
        <taxon>Myxococcota</taxon>
        <taxon>Myxococcia</taxon>
        <taxon>Myxococcales</taxon>
        <taxon>Cystobacterineae</taxon>
        <taxon>Archangiaceae</taxon>
        <taxon>Archangium</taxon>
    </lineage>
</organism>
<dbReference type="Proteomes" id="UP000249061">
    <property type="component" value="Unassembled WGS sequence"/>
</dbReference>
<name>A0A2W5T1I1_9BACT</name>
<evidence type="ECO:0008006" key="3">
    <source>
        <dbReference type="Google" id="ProtNLM"/>
    </source>
</evidence>
<gene>
    <name evidence="1" type="ORF">DI536_26500</name>
</gene>
<evidence type="ECO:0000313" key="1">
    <source>
        <dbReference type="EMBL" id="PZR07907.1"/>
    </source>
</evidence>
<dbReference type="NCBIfam" id="NF033768">
    <property type="entry name" value="myxo_SS_tail"/>
    <property type="match status" value="1"/>
</dbReference>
<proteinExistence type="predicted"/>
<protein>
    <recommendedName>
        <fullName evidence="3">TonB C-terminal domain-containing protein</fullName>
    </recommendedName>
</protein>
<accession>A0A2W5T1I1</accession>